<evidence type="ECO:0008006" key="4">
    <source>
        <dbReference type="Google" id="ProtNLM"/>
    </source>
</evidence>
<keyword evidence="3" id="KW-1185">Reference proteome</keyword>
<feature type="region of interest" description="Disordered" evidence="1">
    <location>
        <begin position="116"/>
        <end position="136"/>
    </location>
</feature>
<sequence length="136" mass="15557">MAELKVAHCAMCGKVFQVNLRNLCNECAEIHDRRFEAVDRYLMKNRHATTEQTAEATGVPIKQVREWIRQKKISLAAHPNLTDVCDLCGGPSRTGHLCAKCSYRLKSDIDKMLAEEQAERERKREHSYKLKGQADN</sequence>
<accession>L0EBN4</accession>
<gene>
    <name evidence="2" type="ordered locus">Theco_0835</name>
</gene>
<dbReference type="STRING" id="717605.Theco_0835"/>
<dbReference type="RefSeq" id="WP_015253793.1">
    <property type="nucleotide sequence ID" value="NC_019897.1"/>
</dbReference>
<dbReference type="HOGENOM" id="CLU_137779_1_0_9"/>
<evidence type="ECO:0000313" key="2">
    <source>
        <dbReference type="EMBL" id="AGA57034.1"/>
    </source>
</evidence>
<dbReference type="eggNOG" id="ENOG5032TKA">
    <property type="taxonomic scope" value="Bacteria"/>
</dbReference>
<evidence type="ECO:0000256" key="1">
    <source>
        <dbReference type="SAM" id="MobiDB-lite"/>
    </source>
</evidence>
<organism evidence="2 3">
    <name type="scientific">Thermobacillus composti (strain DSM 18247 / JCM 13945 / KWC4)</name>
    <dbReference type="NCBI Taxonomy" id="717605"/>
    <lineage>
        <taxon>Bacteria</taxon>
        <taxon>Bacillati</taxon>
        <taxon>Bacillota</taxon>
        <taxon>Bacilli</taxon>
        <taxon>Bacillales</taxon>
        <taxon>Paenibacillaceae</taxon>
        <taxon>Thermobacillus</taxon>
    </lineage>
</organism>
<name>L0EBN4_THECK</name>
<protein>
    <recommendedName>
        <fullName evidence="4">Flagellar operon protein TIGR03826</fullName>
    </recommendedName>
</protein>
<reference evidence="3" key="1">
    <citation type="submission" date="2012-01" db="EMBL/GenBank/DDBJ databases">
        <title>Complete sequence of chromosome of Thermobacillus composti KWC4.</title>
        <authorList>
            <person name="Lucas S."/>
            <person name="Han J."/>
            <person name="Lapidus A."/>
            <person name="Cheng J.-F."/>
            <person name="Goodwin L."/>
            <person name="Pitluck S."/>
            <person name="Peters L."/>
            <person name="Ovchinnikova G."/>
            <person name="Teshima H."/>
            <person name="Detter J.C."/>
            <person name="Han C."/>
            <person name="Tapia R."/>
            <person name="Land M."/>
            <person name="Hauser L."/>
            <person name="Kyrpides N."/>
            <person name="Ivanova N."/>
            <person name="Pagani I."/>
            <person name="Anderson I."/>
            <person name="Woyke T."/>
        </authorList>
    </citation>
    <scope>NUCLEOTIDE SEQUENCE [LARGE SCALE GENOMIC DNA]</scope>
    <source>
        <strain evidence="3">DSM 18247 / JCM 13945 / KWC4</strain>
    </source>
</reference>
<proteinExistence type="predicted"/>
<dbReference type="Proteomes" id="UP000010795">
    <property type="component" value="Chromosome"/>
</dbReference>
<dbReference type="KEGG" id="tco:Theco_0835"/>
<dbReference type="OrthoDB" id="1739831at2"/>
<dbReference type="AlphaFoldDB" id="L0EBN4"/>
<dbReference type="EMBL" id="CP003255">
    <property type="protein sequence ID" value="AGA57034.1"/>
    <property type="molecule type" value="Genomic_DNA"/>
</dbReference>
<evidence type="ECO:0000313" key="3">
    <source>
        <dbReference type="Proteomes" id="UP000010795"/>
    </source>
</evidence>